<dbReference type="RefSeq" id="WP_045830151.1">
    <property type="nucleotide sequence ID" value="NZ_JZRB01000029.1"/>
</dbReference>
<evidence type="ECO:0000313" key="2">
    <source>
        <dbReference type="Proteomes" id="UP000033651"/>
    </source>
</evidence>
<protein>
    <submittedName>
        <fullName evidence="1">Uncharacterized protein</fullName>
    </submittedName>
</protein>
<dbReference type="EMBL" id="JZRB01000029">
    <property type="protein sequence ID" value="KJV31290.1"/>
    <property type="molecule type" value="Genomic_DNA"/>
</dbReference>
<gene>
    <name evidence="1" type="ORF">VI08_13600</name>
</gene>
<organism evidence="1 2">
    <name type="scientific">Luteibacter yeojuensis</name>
    <dbReference type="NCBI Taxonomy" id="345309"/>
    <lineage>
        <taxon>Bacteria</taxon>
        <taxon>Pseudomonadati</taxon>
        <taxon>Pseudomonadota</taxon>
        <taxon>Gammaproteobacteria</taxon>
        <taxon>Lysobacterales</taxon>
        <taxon>Rhodanobacteraceae</taxon>
        <taxon>Luteibacter</taxon>
    </lineage>
</organism>
<name>A0A0F3KJ51_9GAMM</name>
<evidence type="ECO:0000313" key="1">
    <source>
        <dbReference type="EMBL" id="KJV31290.1"/>
    </source>
</evidence>
<keyword evidence="2" id="KW-1185">Reference proteome</keyword>
<dbReference type="OrthoDB" id="5958707at2"/>
<dbReference type="PATRIC" id="fig|345309.4.peg.2069"/>
<comment type="caution">
    <text evidence="1">The sequence shown here is derived from an EMBL/GenBank/DDBJ whole genome shotgun (WGS) entry which is preliminary data.</text>
</comment>
<accession>A0A0F3KJ51</accession>
<reference evidence="1 2" key="1">
    <citation type="submission" date="2015-03" db="EMBL/GenBank/DDBJ databases">
        <title>Draft genome sequence of Luteibacter yeojuensis strain SU11.</title>
        <authorList>
            <person name="Sulaiman J."/>
            <person name="Priya K."/>
            <person name="Chan K.-G."/>
        </authorList>
    </citation>
    <scope>NUCLEOTIDE SEQUENCE [LARGE SCALE GENOMIC DNA]</scope>
    <source>
        <strain evidence="1 2">SU11</strain>
    </source>
</reference>
<proteinExistence type="predicted"/>
<dbReference type="AlphaFoldDB" id="A0A0F3KJ51"/>
<sequence>METLDNSYIARFEAIHTDAIALGDAALAEDFDEARFGAKLLIARAESLGMASLVHAAKVIEATLGESGEPLPGYGAAILGVAKTLRPSIRKAT</sequence>
<dbReference type="Proteomes" id="UP000033651">
    <property type="component" value="Unassembled WGS sequence"/>
</dbReference>